<protein>
    <submittedName>
        <fullName evidence="2">TRAPP complex subunit trs33</fullName>
    </submittedName>
</protein>
<keyword evidence="3" id="KW-1185">Reference proteome</keyword>
<dbReference type="InterPro" id="IPR037992">
    <property type="entry name" value="TRAPPC6/Trs33"/>
</dbReference>
<name>A0A165Q0P2_9APHY</name>
<gene>
    <name evidence="2" type="ORF">DAEQUDRAFT_670643</name>
</gene>
<sequence>MSSRTSIQNPQATIASSSSIPGLVNLADPPTRQVDAAAMDYFLIEMVSTLRTSSAVAAARAKKLEQDMIEAGIMPPPTHVPPTLKDTQRDSVASIASKASGGKPALDEEEEGVRSRLEAIGMHVGANVAERLCHDRGMFADTLDAVKFVCKDLWVACWDKQVDNLRTNHRGVYVLQDNAFRPITRLSSWRGRADAIRKARLYVAMPAGILRGALVRLGYQAAVVPEILNLPQCSFQLRLPKGP</sequence>
<reference evidence="2 3" key="1">
    <citation type="journal article" date="2016" name="Mol. Biol. Evol.">
        <title>Comparative Genomics of Early-Diverging Mushroom-Forming Fungi Provides Insights into the Origins of Lignocellulose Decay Capabilities.</title>
        <authorList>
            <person name="Nagy L.G."/>
            <person name="Riley R."/>
            <person name="Tritt A."/>
            <person name="Adam C."/>
            <person name="Daum C."/>
            <person name="Floudas D."/>
            <person name="Sun H."/>
            <person name="Yadav J.S."/>
            <person name="Pangilinan J."/>
            <person name="Larsson K.H."/>
            <person name="Matsuura K."/>
            <person name="Barry K."/>
            <person name="Labutti K."/>
            <person name="Kuo R."/>
            <person name="Ohm R.A."/>
            <person name="Bhattacharya S.S."/>
            <person name="Shirouzu T."/>
            <person name="Yoshinaga Y."/>
            <person name="Martin F.M."/>
            <person name="Grigoriev I.V."/>
            <person name="Hibbett D.S."/>
        </authorList>
    </citation>
    <scope>NUCLEOTIDE SEQUENCE [LARGE SCALE GENOMIC DNA]</scope>
    <source>
        <strain evidence="2 3">L-15889</strain>
    </source>
</reference>
<dbReference type="SUPFAM" id="SSF111126">
    <property type="entry name" value="Ligand-binding domain in the NO signalling and Golgi transport"/>
    <property type="match status" value="1"/>
</dbReference>
<dbReference type="OrthoDB" id="941624at2759"/>
<dbReference type="GO" id="GO:0030008">
    <property type="term" value="C:TRAPP complex"/>
    <property type="evidence" value="ECO:0007669"/>
    <property type="project" value="TreeGrafter"/>
</dbReference>
<accession>A0A165Q0P2</accession>
<evidence type="ECO:0000313" key="3">
    <source>
        <dbReference type="Proteomes" id="UP000076727"/>
    </source>
</evidence>
<proteinExistence type="inferred from homology"/>
<comment type="similarity">
    <text evidence="1">Belongs to the TRAPP small subunits family. BET3 subfamily.</text>
</comment>
<dbReference type="GO" id="GO:0005801">
    <property type="term" value="C:cis-Golgi network"/>
    <property type="evidence" value="ECO:0007669"/>
    <property type="project" value="TreeGrafter"/>
</dbReference>
<dbReference type="InterPro" id="IPR007194">
    <property type="entry name" value="TRAPP_component"/>
</dbReference>
<dbReference type="Gene3D" id="3.30.1380.20">
    <property type="entry name" value="Trafficking protein particle complex subunit 3"/>
    <property type="match status" value="1"/>
</dbReference>
<dbReference type="CDD" id="cd14944">
    <property type="entry name" value="TRAPPC6A_Trs33"/>
    <property type="match status" value="1"/>
</dbReference>
<dbReference type="GO" id="GO:0005802">
    <property type="term" value="C:trans-Golgi network"/>
    <property type="evidence" value="ECO:0007669"/>
    <property type="project" value="TreeGrafter"/>
</dbReference>
<evidence type="ECO:0000313" key="2">
    <source>
        <dbReference type="EMBL" id="KZT68861.1"/>
    </source>
</evidence>
<dbReference type="GO" id="GO:0006888">
    <property type="term" value="P:endoplasmic reticulum to Golgi vesicle-mediated transport"/>
    <property type="evidence" value="ECO:0007669"/>
    <property type="project" value="TreeGrafter"/>
</dbReference>
<dbReference type="PANTHER" id="PTHR12817:SF0">
    <property type="entry name" value="GEO08327P1"/>
    <property type="match status" value="1"/>
</dbReference>
<organism evidence="2 3">
    <name type="scientific">Daedalea quercina L-15889</name>
    <dbReference type="NCBI Taxonomy" id="1314783"/>
    <lineage>
        <taxon>Eukaryota</taxon>
        <taxon>Fungi</taxon>
        <taxon>Dikarya</taxon>
        <taxon>Basidiomycota</taxon>
        <taxon>Agaricomycotina</taxon>
        <taxon>Agaricomycetes</taxon>
        <taxon>Polyporales</taxon>
        <taxon>Fomitopsis</taxon>
    </lineage>
</organism>
<dbReference type="InterPro" id="IPR024096">
    <property type="entry name" value="NO_sig/Golgi_transp_ligand-bd"/>
</dbReference>
<evidence type="ECO:0000256" key="1">
    <source>
        <dbReference type="ARBA" id="ARBA00006218"/>
    </source>
</evidence>
<dbReference type="STRING" id="1314783.A0A165Q0P2"/>
<dbReference type="PANTHER" id="PTHR12817">
    <property type="entry name" value="TRAFFICKING PROTEIN PARTICLE COMPLEX SUBUNIT 6B"/>
    <property type="match status" value="1"/>
</dbReference>
<dbReference type="EMBL" id="KV429063">
    <property type="protein sequence ID" value="KZT68861.1"/>
    <property type="molecule type" value="Genomic_DNA"/>
</dbReference>
<dbReference type="Proteomes" id="UP000076727">
    <property type="component" value="Unassembled WGS sequence"/>
</dbReference>
<dbReference type="Pfam" id="PF04051">
    <property type="entry name" value="TRAPP"/>
    <property type="match status" value="1"/>
</dbReference>
<dbReference type="AlphaFoldDB" id="A0A165Q0P2"/>